<dbReference type="GO" id="GO:0006281">
    <property type="term" value="P:DNA repair"/>
    <property type="evidence" value="ECO:0007669"/>
    <property type="project" value="UniProtKB-KW"/>
</dbReference>
<gene>
    <name evidence="4" type="ORF">EZS28_052277</name>
</gene>
<keyword evidence="1" id="KW-0547">Nucleotide-binding</keyword>
<feature type="domain" description="DNA helicase Pif1-like DEAD-box helicase" evidence="2">
    <location>
        <begin position="1"/>
        <end position="71"/>
    </location>
</feature>
<sequence length="134" mass="14479">APMSTKWALSAADNLLREIKGKKNVPFGGIVTILGGDFRQVLPVVIGGGKAEQLAESIKKSLSINEDVLKIIQGEQRTFIGVDKLISDNFSDKVSFSDEYLSSLTPNGLPPSQLTLKQGAIVMLLRNLDVRKGL</sequence>
<keyword evidence="1" id="KW-0347">Helicase</keyword>
<evidence type="ECO:0000313" key="4">
    <source>
        <dbReference type="EMBL" id="KAA6343864.1"/>
    </source>
</evidence>
<dbReference type="InterPro" id="IPR010285">
    <property type="entry name" value="DNA_helicase_pif1-like_DEAD"/>
</dbReference>
<dbReference type="Pfam" id="PF05970">
    <property type="entry name" value="PIF1"/>
    <property type="match status" value="1"/>
</dbReference>
<dbReference type="AlphaFoldDB" id="A0A5J4SCI5"/>
<name>A0A5J4SCI5_9EUKA</name>
<reference evidence="4 5" key="1">
    <citation type="submission" date="2019-03" db="EMBL/GenBank/DDBJ databases">
        <title>Single cell metagenomics reveals metabolic interactions within the superorganism composed of flagellate Streblomastix strix and complex community of Bacteroidetes bacteria on its surface.</title>
        <authorList>
            <person name="Treitli S.C."/>
            <person name="Kolisko M."/>
            <person name="Husnik F."/>
            <person name="Keeling P."/>
            <person name="Hampl V."/>
        </authorList>
    </citation>
    <scope>NUCLEOTIDE SEQUENCE [LARGE SCALE GENOMIC DNA]</scope>
    <source>
        <strain evidence="4">ST1C</strain>
    </source>
</reference>
<keyword evidence="1" id="KW-0233">DNA recombination</keyword>
<proteinExistence type="inferred from homology"/>
<comment type="catalytic activity">
    <reaction evidence="1">
        <text>ATP + H2O = ADP + phosphate + H(+)</text>
        <dbReference type="Rhea" id="RHEA:13065"/>
        <dbReference type="ChEBI" id="CHEBI:15377"/>
        <dbReference type="ChEBI" id="CHEBI:15378"/>
        <dbReference type="ChEBI" id="CHEBI:30616"/>
        <dbReference type="ChEBI" id="CHEBI:43474"/>
        <dbReference type="ChEBI" id="CHEBI:456216"/>
        <dbReference type="EC" id="5.6.2.3"/>
    </reaction>
</comment>
<dbReference type="Pfam" id="PF21530">
    <property type="entry name" value="Pif1_2B_dom"/>
    <property type="match status" value="1"/>
</dbReference>
<dbReference type="GO" id="GO:0043139">
    <property type="term" value="F:5'-3' DNA helicase activity"/>
    <property type="evidence" value="ECO:0007669"/>
    <property type="project" value="UniProtKB-EC"/>
</dbReference>
<evidence type="ECO:0000313" key="5">
    <source>
        <dbReference type="Proteomes" id="UP000324800"/>
    </source>
</evidence>
<dbReference type="OrthoDB" id="3366231at2759"/>
<dbReference type="EC" id="5.6.2.3" evidence="1"/>
<evidence type="ECO:0000256" key="1">
    <source>
        <dbReference type="RuleBase" id="RU363044"/>
    </source>
</evidence>
<dbReference type="InterPro" id="IPR049163">
    <property type="entry name" value="Pif1-like_2B_dom"/>
</dbReference>
<dbReference type="PANTHER" id="PTHR10492">
    <property type="match status" value="1"/>
</dbReference>
<evidence type="ECO:0000259" key="2">
    <source>
        <dbReference type="Pfam" id="PF05970"/>
    </source>
</evidence>
<dbReference type="Proteomes" id="UP000324800">
    <property type="component" value="Unassembled WGS sequence"/>
</dbReference>
<evidence type="ECO:0000259" key="3">
    <source>
        <dbReference type="Pfam" id="PF21530"/>
    </source>
</evidence>
<organism evidence="4 5">
    <name type="scientific">Streblomastix strix</name>
    <dbReference type="NCBI Taxonomy" id="222440"/>
    <lineage>
        <taxon>Eukaryota</taxon>
        <taxon>Metamonada</taxon>
        <taxon>Preaxostyla</taxon>
        <taxon>Oxymonadida</taxon>
        <taxon>Streblomastigidae</taxon>
        <taxon>Streblomastix</taxon>
    </lineage>
</organism>
<dbReference type="GO" id="GO:0000723">
    <property type="term" value="P:telomere maintenance"/>
    <property type="evidence" value="ECO:0007669"/>
    <property type="project" value="InterPro"/>
</dbReference>
<dbReference type="GO" id="GO:0005524">
    <property type="term" value="F:ATP binding"/>
    <property type="evidence" value="ECO:0007669"/>
    <property type="project" value="UniProtKB-KW"/>
</dbReference>
<accession>A0A5J4SCI5</accession>
<feature type="domain" description="DNA helicase Pif1-like 2B" evidence="3">
    <location>
        <begin position="99"/>
        <end position="134"/>
    </location>
</feature>
<comment type="cofactor">
    <cofactor evidence="1">
        <name>Mg(2+)</name>
        <dbReference type="ChEBI" id="CHEBI:18420"/>
    </cofactor>
</comment>
<comment type="similarity">
    <text evidence="1">Belongs to the helicase family.</text>
</comment>
<dbReference type="EMBL" id="SNRW01040455">
    <property type="protein sequence ID" value="KAA6343864.1"/>
    <property type="molecule type" value="Genomic_DNA"/>
</dbReference>
<keyword evidence="1" id="KW-0227">DNA damage</keyword>
<dbReference type="GO" id="GO:0006310">
    <property type="term" value="P:DNA recombination"/>
    <property type="evidence" value="ECO:0007669"/>
    <property type="project" value="UniProtKB-KW"/>
</dbReference>
<keyword evidence="1" id="KW-0067">ATP-binding</keyword>
<keyword evidence="1" id="KW-0378">Hydrolase</keyword>
<keyword evidence="1" id="KW-0234">DNA repair</keyword>
<comment type="caution">
    <text evidence="4">The sequence shown here is derived from an EMBL/GenBank/DDBJ whole genome shotgun (WGS) entry which is preliminary data.</text>
</comment>
<dbReference type="PANTHER" id="PTHR10492:SF57">
    <property type="entry name" value="ATP-DEPENDENT DNA HELICASE"/>
    <property type="match status" value="1"/>
</dbReference>
<feature type="non-terminal residue" evidence="4">
    <location>
        <position position="1"/>
    </location>
</feature>
<protein>
    <recommendedName>
        <fullName evidence="1">ATP-dependent DNA helicase</fullName>
        <ecNumber evidence="1">5.6.2.3</ecNumber>
    </recommendedName>
</protein>
<dbReference type="GO" id="GO:0016887">
    <property type="term" value="F:ATP hydrolysis activity"/>
    <property type="evidence" value="ECO:0007669"/>
    <property type="project" value="RHEA"/>
</dbReference>